<evidence type="ECO:0008006" key="4">
    <source>
        <dbReference type="Google" id="ProtNLM"/>
    </source>
</evidence>
<dbReference type="EMBL" id="JAIQCV010000001">
    <property type="protein sequence ID" value="KAH1129579.1"/>
    <property type="molecule type" value="Genomic_DNA"/>
</dbReference>
<dbReference type="CDD" id="cd09272">
    <property type="entry name" value="RNase_HI_RT_Ty1"/>
    <property type="match status" value="1"/>
</dbReference>
<feature type="transmembrane region" description="Helical" evidence="1">
    <location>
        <begin position="12"/>
        <end position="32"/>
    </location>
</feature>
<gene>
    <name evidence="2" type="ORF">J1N35_000957</name>
</gene>
<evidence type="ECO:0000256" key="1">
    <source>
        <dbReference type="SAM" id="Phobius"/>
    </source>
</evidence>
<keyword evidence="3" id="KW-1185">Reference proteome</keyword>
<keyword evidence="1" id="KW-0812">Transmembrane</keyword>
<organism evidence="2 3">
    <name type="scientific">Gossypium stocksii</name>
    <dbReference type="NCBI Taxonomy" id="47602"/>
    <lineage>
        <taxon>Eukaryota</taxon>
        <taxon>Viridiplantae</taxon>
        <taxon>Streptophyta</taxon>
        <taxon>Embryophyta</taxon>
        <taxon>Tracheophyta</taxon>
        <taxon>Spermatophyta</taxon>
        <taxon>Magnoliopsida</taxon>
        <taxon>eudicotyledons</taxon>
        <taxon>Gunneridae</taxon>
        <taxon>Pentapetalae</taxon>
        <taxon>rosids</taxon>
        <taxon>malvids</taxon>
        <taxon>Malvales</taxon>
        <taxon>Malvaceae</taxon>
        <taxon>Malvoideae</taxon>
        <taxon>Gossypium</taxon>
    </lineage>
</organism>
<feature type="transmembrane region" description="Helical" evidence="1">
    <location>
        <begin position="52"/>
        <end position="71"/>
    </location>
</feature>
<comment type="caution">
    <text evidence="2">The sequence shown here is derived from an EMBL/GenBank/DDBJ whole genome shotgun (WGS) entry which is preliminary data.</text>
</comment>
<dbReference type="PANTHER" id="PTHR11439:SF455">
    <property type="entry name" value="RLK (RECEPTOR-LIKE PROTEIN KINASE) 8, PUTATIVE-RELATED"/>
    <property type="match status" value="1"/>
</dbReference>
<dbReference type="AlphaFoldDB" id="A0A9D3WHY4"/>
<evidence type="ECO:0000313" key="3">
    <source>
        <dbReference type="Proteomes" id="UP000828251"/>
    </source>
</evidence>
<evidence type="ECO:0000313" key="2">
    <source>
        <dbReference type="EMBL" id="KAH1129579.1"/>
    </source>
</evidence>
<keyword evidence="1" id="KW-0472">Membrane</keyword>
<dbReference type="Proteomes" id="UP000828251">
    <property type="component" value="Unassembled WGS sequence"/>
</dbReference>
<reference evidence="2 3" key="1">
    <citation type="journal article" date="2021" name="Plant Biotechnol. J.">
        <title>Multi-omics assisted identification of the key and species-specific regulatory components of drought-tolerant mechanisms in Gossypium stocksii.</title>
        <authorList>
            <person name="Yu D."/>
            <person name="Ke L."/>
            <person name="Zhang D."/>
            <person name="Wu Y."/>
            <person name="Sun Y."/>
            <person name="Mei J."/>
            <person name="Sun J."/>
            <person name="Sun Y."/>
        </authorList>
    </citation>
    <scope>NUCLEOTIDE SEQUENCE [LARGE SCALE GENOMIC DNA]</scope>
    <source>
        <strain evidence="3">cv. E1</strain>
        <tissue evidence="2">Leaf</tissue>
    </source>
</reference>
<dbReference type="OrthoDB" id="1931513at2759"/>
<name>A0A9D3WHY4_9ROSI</name>
<proteinExistence type="predicted"/>
<dbReference type="PANTHER" id="PTHR11439">
    <property type="entry name" value="GAG-POL-RELATED RETROTRANSPOSON"/>
    <property type="match status" value="1"/>
</dbReference>
<keyword evidence="1" id="KW-1133">Transmembrane helix</keyword>
<sequence length="177" mass="19725">MTPHTSNFSALFLTIANSEALVAFVIPGYVLMPFTNLNPDRPIVSLLATRLLRVPISALIRLSVAYILLVISKKHKTITWSFTEAEYCSVADTTVELRWPGYLLSKLGVIIPQQPVIYCDNVGAIHLYANPVFHSRMKPVALDYHFIHEQVQSGCLRVSHISTTNQLADALTQPLSH</sequence>
<protein>
    <recommendedName>
        <fullName evidence="4">Reverse transcriptase Ty1/copia-type domain-containing protein</fullName>
    </recommendedName>
</protein>
<accession>A0A9D3WHY4</accession>